<dbReference type="Proteomes" id="UP001379533">
    <property type="component" value="Chromosome"/>
</dbReference>
<protein>
    <recommendedName>
        <fullName evidence="4">Extracellular membrane protein CFEM domain-containing protein</fullName>
    </recommendedName>
</protein>
<evidence type="ECO:0000313" key="3">
    <source>
        <dbReference type="Proteomes" id="UP001379533"/>
    </source>
</evidence>
<dbReference type="RefSeq" id="WP_394846110.1">
    <property type="nucleotide sequence ID" value="NZ_CP089982.1"/>
</dbReference>
<feature type="transmembrane region" description="Helical" evidence="1">
    <location>
        <begin position="20"/>
        <end position="39"/>
    </location>
</feature>
<evidence type="ECO:0000256" key="1">
    <source>
        <dbReference type="SAM" id="Phobius"/>
    </source>
</evidence>
<keyword evidence="1" id="KW-0472">Membrane</keyword>
<evidence type="ECO:0008006" key="4">
    <source>
        <dbReference type="Google" id="ProtNLM"/>
    </source>
</evidence>
<sequence>MDDELEILQRRRLRKVKVRMILAVVAGIVVLGTGIYVKFVRPKSPLGGPCRWGMDCSTEAPACMRESMEGGGVCSHPCDPGVDCAAGIKCISIELDERDDRGLPKKAGYCFPQAFIDVKKAQHRDAGAHR</sequence>
<proteinExistence type="predicted"/>
<dbReference type="EMBL" id="CP089982">
    <property type="protein sequence ID" value="WXA95505.1"/>
    <property type="molecule type" value="Genomic_DNA"/>
</dbReference>
<name>A0ABZ2KA01_9BACT</name>
<gene>
    <name evidence="2" type="ORF">LZC95_01445</name>
</gene>
<keyword evidence="1" id="KW-1133">Transmembrane helix</keyword>
<evidence type="ECO:0000313" key="2">
    <source>
        <dbReference type="EMBL" id="WXA95505.1"/>
    </source>
</evidence>
<keyword evidence="3" id="KW-1185">Reference proteome</keyword>
<keyword evidence="1" id="KW-0812">Transmembrane</keyword>
<organism evidence="2 3">
    <name type="scientific">Pendulispora brunnea</name>
    <dbReference type="NCBI Taxonomy" id="2905690"/>
    <lineage>
        <taxon>Bacteria</taxon>
        <taxon>Pseudomonadati</taxon>
        <taxon>Myxococcota</taxon>
        <taxon>Myxococcia</taxon>
        <taxon>Myxococcales</taxon>
        <taxon>Sorangiineae</taxon>
        <taxon>Pendulisporaceae</taxon>
        <taxon>Pendulispora</taxon>
    </lineage>
</organism>
<reference evidence="2 3" key="1">
    <citation type="submission" date="2021-12" db="EMBL/GenBank/DDBJ databases">
        <title>Discovery of the Pendulisporaceae a myxobacterial family with distinct sporulation behavior and unique specialized metabolism.</title>
        <authorList>
            <person name="Garcia R."/>
            <person name="Popoff A."/>
            <person name="Bader C.D."/>
            <person name="Loehr J."/>
            <person name="Walesch S."/>
            <person name="Walt C."/>
            <person name="Boldt J."/>
            <person name="Bunk B."/>
            <person name="Haeckl F.J.F.P.J."/>
            <person name="Gunesch A.P."/>
            <person name="Birkelbach J."/>
            <person name="Nuebel U."/>
            <person name="Pietschmann T."/>
            <person name="Bach T."/>
            <person name="Mueller R."/>
        </authorList>
    </citation>
    <scope>NUCLEOTIDE SEQUENCE [LARGE SCALE GENOMIC DNA]</scope>
    <source>
        <strain evidence="2 3">MSr12523</strain>
    </source>
</reference>
<accession>A0ABZ2KA01</accession>